<organism evidence="1 2">
    <name type="scientific">Paenibacillus pini JCM 16418</name>
    <dbReference type="NCBI Taxonomy" id="1236976"/>
    <lineage>
        <taxon>Bacteria</taxon>
        <taxon>Bacillati</taxon>
        <taxon>Bacillota</taxon>
        <taxon>Bacilli</taxon>
        <taxon>Bacillales</taxon>
        <taxon>Paenibacillaceae</taxon>
        <taxon>Paenibacillus</taxon>
    </lineage>
</organism>
<name>W7YRT5_9BACL</name>
<dbReference type="OrthoDB" id="2574781at2"/>
<protein>
    <submittedName>
        <fullName evidence="1">Uncharacterized protein</fullName>
    </submittedName>
</protein>
<dbReference type="EMBL" id="BAVZ01000003">
    <property type="protein sequence ID" value="GAF07356.1"/>
    <property type="molecule type" value="Genomic_DNA"/>
</dbReference>
<reference evidence="1 2" key="1">
    <citation type="journal article" date="2014" name="Genome Announc.">
        <title>Draft Genome Sequence of Paenibacillus pini JCM 16418T, Isolated from the Rhizosphere of Pine Tree.</title>
        <authorList>
            <person name="Yuki M."/>
            <person name="Oshima K."/>
            <person name="Suda W."/>
            <person name="Oshida Y."/>
            <person name="Kitamura K."/>
            <person name="Iida Y."/>
            <person name="Hattori M."/>
            <person name="Ohkuma M."/>
        </authorList>
    </citation>
    <scope>NUCLEOTIDE SEQUENCE [LARGE SCALE GENOMIC DNA]</scope>
    <source>
        <strain evidence="1 2">JCM 16418</strain>
    </source>
</reference>
<dbReference type="Proteomes" id="UP000019364">
    <property type="component" value="Unassembled WGS sequence"/>
</dbReference>
<comment type="caution">
    <text evidence="1">The sequence shown here is derived from an EMBL/GenBank/DDBJ whole genome shotgun (WGS) entry which is preliminary data.</text>
</comment>
<keyword evidence="2" id="KW-1185">Reference proteome</keyword>
<accession>W7YRT5</accession>
<proteinExistence type="predicted"/>
<gene>
    <name evidence="1" type="ORF">JCM16418_1368</name>
</gene>
<dbReference type="RefSeq" id="WP_036646993.1">
    <property type="nucleotide sequence ID" value="NZ_BAVZ01000003.1"/>
</dbReference>
<sequence length="398" mass="45565">MTIALVYRDGPEAFFIQDFRITHDPGDKQIDAMMKYKEFGERLGIFFAGDVTTFKRLIPYIQSIEHDITMENIIDPEGPLAREIERYMMNNPDNLTLDRSRNVELIGFIIDEMTEANECFYVEGTLGLGSRTTQVPQRSAFVIGSGKHIPDISRRLTNIATQVILKGYPITDALDIAKNSLKDIIARCGSSVYRKLGISPVFAGSVMNKSHFLMIGEQITGNHYTSDFDPYGSTPPMTFDYSFSRVNGQIMLTDHISGKEISLDEVESYIERPDSELFDPEQLTQLFDPSEHSNSNGVVYIINQWVIGDYSISRTIDKTYVIKGKEKKDLCNPDYQRLADGSKTNKTLVETTRYIRSGKHFLIVPTHLQVNFERNICKDLFNHRWFNKHVANYNDLYR</sequence>
<evidence type="ECO:0000313" key="1">
    <source>
        <dbReference type="EMBL" id="GAF07356.1"/>
    </source>
</evidence>
<dbReference type="AlphaFoldDB" id="W7YRT5"/>
<evidence type="ECO:0000313" key="2">
    <source>
        <dbReference type="Proteomes" id="UP000019364"/>
    </source>
</evidence>